<protein>
    <submittedName>
        <fullName evidence="2">SDR family NAD(P)-dependent oxidoreductase</fullName>
    </submittedName>
</protein>
<dbReference type="PANTHER" id="PTHR42879:SF2">
    <property type="entry name" value="3-OXOACYL-[ACYL-CARRIER-PROTEIN] REDUCTASE FABG"/>
    <property type="match status" value="1"/>
</dbReference>
<dbReference type="Pfam" id="PF13561">
    <property type="entry name" value="adh_short_C2"/>
    <property type="match status" value="1"/>
</dbReference>
<sequence length="265" mass="27697">MINQSPESRDDPRTSASRVAIVTGGATGIGAAISQRLASDGFLVVIADIDADAAQNLVASIKVAGGNASSLRLDVSDASSIDAAFTALELEHGRCDVLVNNAGIAGVSSFIECPLDVWLRVLAINVTGPMLCGQRAATLMMRYDWGRIVNIASISGVRASAGRTAYGTSKAALIGLTRQMAIELAERCITVNSVAPGPIETPMTRDHHSAETRETYNRTVPMRRYGEPSEIADTVAFLCSDGAAYITGQNLAVDGGFLAAGILEI</sequence>
<dbReference type="InterPro" id="IPR050259">
    <property type="entry name" value="SDR"/>
</dbReference>
<organism evidence="2 3">
    <name type="scientific">Paraburkholderia dipogonis</name>
    <dbReference type="NCBI Taxonomy" id="1211383"/>
    <lineage>
        <taxon>Bacteria</taxon>
        <taxon>Pseudomonadati</taxon>
        <taxon>Pseudomonadota</taxon>
        <taxon>Betaproteobacteria</taxon>
        <taxon>Burkholderiales</taxon>
        <taxon>Burkholderiaceae</taxon>
        <taxon>Paraburkholderia</taxon>
    </lineage>
</organism>
<name>A0ABW9B731_9BURK</name>
<evidence type="ECO:0000313" key="2">
    <source>
        <dbReference type="EMBL" id="MFM0008249.1"/>
    </source>
</evidence>
<dbReference type="PANTHER" id="PTHR42879">
    <property type="entry name" value="3-OXOACYL-(ACYL-CARRIER-PROTEIN) REDUCTASE"/>
    <property type="match status" value="1"/>
</dbReference>
<evidence type="ECO:0000256" key="1">
    <source>
        <dbReference type="ARBA" id="ARBA00006484"/>
    </source>
</evidence>
<accession>A0ABW9B731</accession>
<proteinExistence type="inferred from homology"/>
<dbReference type="NCBIfam" id="NF005559">
    <property type="entry name" value="PRK07231.1"/>
    <property type="match status" value="1"/>
</dbReference>
<reference evidence="2 3" key="1">
    <citation type="journal article" date="2024" name="Chem. Sci.">
        <title>Discovery of megapolipeptins by genome mining of a Burkholderiales bacteria collection.</title>
        <authorList>
            <person name="Paulo B.S."/>
            <person name="Recchia M.J.J."/>
            <person name="Lee S."/>
            <person name="Fergusson C.H."/>
            <person name="Romanowski S.B."/>
            <person name="Hernandez A."/>
            <person name="Krull N."/>
            <person name="Liu D.Y."/>
            <person name="Cavanagh H."/>
            <person name="Bos A."/>
            <person name="Gray C.A."/>
            <person name="Murphy B.T."/>
            <person name="Linington R.G."/>
            <person name="Eustaquio A.S."/>
        </authorList>
    </citation>
    <scope>NUCLEOTIDE SEQUENCE [LARGE SCALE GENOMIC DNA]</scope>
    <source>
        <strain evidence="2 3">RL17-350-BIC-A</strain>
    </source>
</reference>
<evidence type="ECO:0000313" key="3">
    <source>
        <dbReference type="Proteomes" id="UP001629230"/>
    </source>
</evidence>
<dbReference type="PRINTS" id="PR00080">
    <property type="entry name" value="SDRFAMILY"/>
</dbReference>
<dbReference type="PROSITE" id="PS00061">
    <property type="entry name" value="ADH_SHORT"/>
    <property type="match status" value="1"/>
</dbReference>
<dbReference type="SUPFAM" id="SSF51735">
    <property type="entry name" value="NAD(P)-binding Rossmann-fold domains"/>
    <property type="match status" value="1"/>
</dbReference>
<gene>
    <name evidence="2" type="ORF">PQR57_46025</name>
</gene>
<dbReference type="PRINTS" id="PR00081">
    <property type="entry name" value="GDHRDH"/>
</dbReference>
<dbReference type="Gene3D" id="3.40.50.720">
    <property type="entry name" value="NAD(P)-binding Rossmann-like Domain"/>
    <property type="match status" value="1"/>
</dbReference>
<dbReference type="Proteomes" id="UP001629230">
    <property type="component" value="Unassembled WGS sequence"/>
</dbReference>
<comment type="caution">
    <text evidence="2">The sequence shown here is derived from an EMBL/GenBank/DDBJ whole genome shotgun (WGS) entry which is preliminary data.</text>
</comment>
<dbReference type="InterPro" id="IPR002347">
    <property type="entry name" value="SDR_fam"/>
</dbReference>
<dbReference type="InterPro" id="IPR036291">
    <property type="entry name" value="NAD(P)-bd_dom_sf"/>
</dbReference>
<dbReference type="RefSeq" id="WP_408183218.1">
    <property type="nucleotide sequence ID" value="NZ_JAQQEZ010000089.1"/>
</dbReference>
<dbReference type="InterPro" id="IPR020904">
    <property type="entry name" value="Sc_DH/Rdtase_CS"/>
</dbReference>
<keyword evidence="3" id="KW-1185">Reference proteome</keyword>
<dbReference type="NCBIfam" id="NF009466">
    <property type="entry name" value="PRK12826.1-2"/>
    <property type="match status" value="1"/>
</dbReference>
<dbReference type="EMBL" id="JAQQEZ010000089">
    <property type="protein sequence ID" value="MFM0008249.1"/>
    <property type="molecule type" value="Genomic_DNA"/>
</dbReference>
<comment type="similarity">
    <text evidence="1">Belongs to the short-chain dehydrogenases/reductases (SDR) family.</text>
</comment>